<name>S8CHW6_9LAMI</name>
<comment type="caution">
    <text evidence="1">The sequence shown here is derived from an EMBL/GenBank/DDBJ whole genome shotgun (WGS) entry which is preliminary data.</text>
</comment>
<dbReference type="PANTHER" id="PTHR35707">
    <property type="entry name" value="OS06G0608100 PROTEIN"/>
    <property type="match status" value="1"/>
</dbReference>
<reference evidence="1 2" key="1">
    <citation type="journal article" date="2013" name="BMC Genomics">
        <title>The miniature genome of a carnivorous plant Genlisea aurea contains a low number of genes and short non-coding sequences.</title>
        <authorList>
            <person name="Leushkin E.V."/>
            <person name="Sutormin R.A."/>
            <person name="Nabieva E.R."/>
            <person name="Penin A.A."/>
            <person name="Kondrashov A.S."/>
            <person name="Logacheva M.D."/>
        </authorList>
    </citation>
    <scope>NUCLEOTIDE SEQUENCE [LARGE SCALE GENOMIC DNA]</scope>
</reference>
<dbReference type="OrthoDB" id="1929367at2759"/>
<proteinExistence type="predicted"/>
<accession>S8CHW6</accession>
<feature type="non-terminal residue" evidence="1">
    <location>
        <position position="1"/>
    </location>
</feature>
<keyword evidence="2" id="KW-1185">Reference proteome</keyword>
<sequence length="277" mass="31837">QIDTLEDVLLRKERSRMIAETKSVLHRVLFEKSKLELKRLKKDLILKKLHLVSSSLQESRELRTDLNSQLSLIKQISGVKKIDEVPCQSDNSFHDIVSQEKVTAISRIIDSLELEISTLMRRSHDHCEMETEPSSSVIIDTDLEHLIKRTSRRFVRSDMQVFFSFECQLIKQNIMVNYLDVIIQSIQIREGVKSHGSTTSFILNEAKILKMFPNMEACSAFSFVFNAENLKGGFRDLISEIEVSSCLLSNLVEVVEEVQFCQIELHNLTDARFCSPS</sequence>
<protein>
    <submittedName>
        <fullName evidence="1">Uncharacterized protein</fullName>
    </submittedName>
</protein>
<evidence type="ECO:0000313" key="2">
    <source>
        <dbReference type="Proteomes" id="UP000015453"/>
    </source>
</evidence>
<gene>
    <name evidence="1" type="ORF">M569_08189</name>
</gene>
<dbReference type="PANTHER" id="PTHR35707:SF1">
    <property type="entry name" value="SPC7 KINETOCHORE PROTEIN DOMAIN-CONTAINING PROTEIN"/>
    <property type="match status" value="1"/>
</dbReference>
<organism evidence="1 2">
    <name type="scientific">Genlisea aurea</name>
    <dbReference type="NCBI Taxonomy" id="192259"/>
    <lineage>
        <taxon>Eukaryota</taxon>
        <taxon>Viridiplantae</taxon>
        <taxon>Streptophyta</taxon>
        <taxon>Embryophyta</taxon>
        <taxon>Tracheophyta</taxon>
        <taxon>Spermatophyta</taxon>
        <taxon>Magnoliopsida</taxon>
        <taxon>eudicotyledons</taxon>
        <taxon>Gunneridae</taxon>
        <taxon>Pentapetalae</taxon>
        <taxon>asterids</taxon>
        <taxon>lamiids</taxon>
        <taxon>Lamiales</taxon>
        <taxon>Lentibulariaceae</taxon>
        <taxon>Genlisea</taxon>
    </lineage>
</organism>
<evidence type="ECO:0000313" key="1">
    <source>
        <dbReference type="EMBL" id="EPS66589.1"/>
    </source>
</evidence>
<dbReference type="EMBL" id="AUSU01003599">
    <property type="protein sequence ID" value="EPS66589.1"/>
    <property type="molecule type" value="Genomic_DNA"/>
</dbReference>
<feature type="non-terminal residue" evidence="1">
    <location>
        <position position="277"/>
    </location>
</feature>
<dbReference type="Proteomes" id="UP000015453">
    <property type="component" value="Unassembled WGS sequence"/>
</dbReference>
<dbReference type="AlphaFoldDB" id="S8CHW6"/>